<reference evidence="2 3" key="1">
    <citation type="journal article" date="2018" name="Front. Plant Sci.">
        <title>Red Clover (Trifolium pratense) and Zigzag Clover (T. medium) - A Picture of Genomic Similarities and Differences.</title>
        <authorList>
            <person name="Dluhosova J."/>
            <person name="Istvanek J."/>
            <person name="Nedelnik J."/>
            <person name="Repkova J."/>
        </authorList>
    </citation>
    <scope>NUCLEOTIDE SEQUENCE [LARGE SCALE GENOMIC DNA]</scope>
    <source>
        <strain evidence="3">cv. 10/8</strain>
        <tissue evidence="2">Leaf</tissue>
    </source>
</reference>
<name>A0A392P0U9_9FABA</name>
<sequence>MTTVAPPPLTTRSRRKRTQWKRKRRTSKLTAVLHLLLQLGLNQHVNKYESGGAKPATEQG</sequence>
<keyword evidence="3" id="KW-1185">Reference proteome</keyword>
<dbReference type="Proteomes" id="UP000265520">
    <property type="component" value="Unassembled WGS sequence"/>
</dbReference>
<protein>
    <submittedName>
        <fullName evidence="2">Uncharacterized protein</fullName>
    </submittedName>
</protein>
<feature type="compositionally biased region" description="Basic residues" evidence="1">
    <location>
        <begin position="12"/>
        <end position="26"/>
    </location>
</feature>
<comment type="caution">
    <text evidence="2">The sequence shown here is derived from an EMBL/GenBank/DDBJ whole genome shotgun (WGS) entry which is preliminary data.</text>
</comment>
<accession>A0A392P0U9</accession>
<organism evidence="2 3">
    <name type="scientific">Trifolium medium</name>
    <dbReference type="NCBI Taxonomy" id="97028"/>
    <lineage>
        <taxon>Eukaryota</taxon>
        <taxon>Viridiplantae</taxon>
        <taxon>Streptophyta</taxon>
        <taxon>Embryophyta</taxon>
        <taxon>Tracheophyta</taxon>
        <taxon>Spermatophyta</taxon>
        <taxon>Magnoliopsida</taxon>
        <taxon>eudicotyledons</taxon>
        <taxon>Gunneridae</taxon>
        <taxon>Pentapetalae</taxon>
        <taxon>rosids</taxon>
        <taxon>fabids</taxon>
        <taxon>Fabales</taxon>
        <taxon>Fabaceae</taxon>
        <taxon>Papilionoideae</taxon>
        <taxon>50 kb inversion clade</taxon>
        <taxon>NPAAA clade</taxon>
        <taxon>Hologalegina</taxon>
        <taxon>IRL clade</taxon>
        <taxon>Trifolieae</taxon>
        <taxon>Trifolium</taxon>
    </lineage>
</organism>
<proteinExistence type="predicted"/>
<feature type="region of interest" description="Disordered" evidence="1">
    <location>
        <begin position="1"/>
        <end position="26"/>
    </location>
</feature>
<evidence type="ECO:0000313" key="3">
    <source>
        <dbReference type="Proteomes" id="UP000265520"/>
    </source>
</evidence>
<dbReference type="EMBL" id="LXQA010058338">
    <property type="protein sequence ID" value="MCI05334.1"/>
    <property type="molecule type" value="Genomic_DNA"/>
</dbReference>
<evidence type="ECO:0000313" key="2">
    <source>
        <dbReference type="EMBL" id="MCI05334.1"/>
    </source>
</evidence>
<evidence type="ECO:0000256" key="1">
    <source>
        <dbReference type="SAM" id="MobiDB-lite"/>
    </source>
</evidence>
<dbReference type="AlphaFoldDB" id="A0A392P0U9"/>